<dbReference type="KEGG" id="abat:CFX1CAM_0587"/>
<dbReference type="SUPFAM" id="SSF142338">
    <property type="entry name" value="CofD-like"/>
    <property type="match status" value="1"/>
</dbReference>
<dbReference type="CDD" id="cd07187">
    <property type="entry name" value="YvcK_like"/>
    <property type="match status" value="1"/>
</dbReference>
<comment type="similarity">
    <text evidence="2">Belongs to the gluconeogenesis factor family.</text>
</comment>
<gene>
    <name evidence="4" type="ORF">CFX1CAM_0587</name>
</gene>
<comment type="function">
    <text evidence="2">Required for morphogenesis under gluconeogenic growth conditions.</text>
</comment>
<keyword evidence="3" id="KW-0812">Transmembrane</keyword>
<protein>
    <recommendedName>
        <fullName evidence="2">Putative gluconeogenesis factor</fullName>
    </recommendedName>
</protein>
<accession>A0A1Y6K1W8</accession>
<dbReference type="GO" id="GO:0005737">
    <property type="term" value="C:cytoplasm"/>
    <property type="evidence" value="ECO:0007669"/>
    <property type="project" value="UniProtKB-SubCell"/>
</dbReference>
<evidence type="ECO:0000313" key="5">
    <source>
        <dbReference type="Proteomes" id="UP000195514"/>
    </source>
</evidence>
<dbReference type="GO" id="GO:0008360">
    <property type="term" value="P:regulation of cell shape"/>
    <property type="evidence" value="ECO:0007669"/>
    <property type="project" value="UniProtKB-UniRule"/>
</dbReference>
<dbReference type="PANTHER" id="PTHR30135:SF3">
    <property type="entry name" value="GLUCONEOGENESIS FACTOR-RELATED"/>
    <property type="match status" value="1"/>
</dbReference>
<dbReference type="EMBL" id="LT859958">
    <property type="protein sequence ID" value="SMX53653.1"/>
    <property type="molecule type" value="Genomic_DNA"/>
</dbReference>
<keyword evidence="5" id="KW-1185">Reference proteome</keyword>
<comment type="subcellular location">
    <subcellularLocation>
        <location evidence="2">Cytoplasm</location>
    </subcellularLocation>
</comment>
<feature type="transmembrane region" description="Helical" evidence="3">
    <location>
        <begin position="59"/>
        <end position="82"/>
    </location>
</feature>
<dbReference type="Proteomes" id="UP000195514">
    <property type="component" value="Chromosome I"/>
</dbReference>
<dbReference type="Pfam" id="PF01933">
    <property type="entry name" value="CofD"/>
    <property type="match status" value="1"/>
</dbReference>
<dbReference type="InterPro" id="IPR002882">
    <property type="entry name" value="CofD"/>
</dbReference>
<keyword evidence="3" id="KW-0472">Membrane</keyword>
<feature type="transmembrane region" description="Helical" evidence="3">
    <location>
        <begin position="106"/>
        <end position="126"/>
    </location>
</feature>
<proteinExistence type="inferred from homology"/>
<evidence type="ECO:0000256" key="1">
    <source>
        <dbReference type="ARBA" id="ARBA00022490"/>
    </source>
</evidence>
<dbReference type="InterPro" id="IPR010119">
    <property type="entry name" value="Gluconeogen_factor"/>
</dbReference>
<sequence length="469" mass="51692">MGGQRSKPTKHDLLIDGYLESCYDFKVMQERKQGIFSRFWAYLRRESQWLRIGLGYKRWLLLVLLGTTLLGLGLALILLHIYRTVPDNWLVPILAWLSLRFLDRPIRVVIFGGIGVILVLIGVWGANQALLKPFVPPGKSVIDTLDSFRRRDRGPRIVVLGGGHGIASLLRGLKAYTRNITAIVTVADDGGSSGKLRQSVGILPPGDIRHCLAALSDDEDLLTQVFQYRFSMGAGLEGHTLGNLLISALTEITGSFETAVAESGRVLAVYGQVLPSTLTDVRLLADIVDADGKLRNVSGETQIRESQGTIKRLWLDPTNTPAFPPAISAVLSADLIIIGPGSLFTSLLPNLLVRDLAEAVRVSHALKFFICNVATERGETDNFDCIDHVLAVEKHIGTNLFDLVICNNNFEGELGEGVSWVKMDEDLLKHASVYCADLIDPEHPWRHNSKRLSKAVMDLFYERTGPLPG</sequence>
<dbReference type="Gene3D" id="3.40.50.10680">
    <property type="entry name" value="CofD-like domains"/>
    <property type="match status" value="1"/>
</dbReference>
<evidence type="ECO:0000256" key="3">
    <source>
        <dbReference type="SAM" id="Phobius"/>
    </source>
</evidence>
<dbReference type="GO" id="GO:0043743">
    <property type="term" value="F:LPPG:FO 2-phospho-L-lactate transferase activity"/>
    <property type="evidence" value="ECO:0007669"/>
    <property type="project" value="InterPro"/>
</dbReference>
<dbReference type="HAMAP" id="MF_00973">
    <property type="entry name" value="Gluconeogen_factor"/>
    <property type="match status" value="1"/>
</dbReference>
<dbReference type="PANTHER" id="PTHR30135">
    <property type="entry name" value="UNCHARACTERIZED PROTEIN YVCK-RELATED"/>
    <property type="match status" value="1"/>
</dbReference>
<organism evidence="4 5">
    <name type="scientific">Candidatus Brevifilum fermentans</name>
    <dbReference type="NCBI Taxonomy" id="1986204"/>
    <lineage>
        <taxon>Bacteria</taxon>
        <taxon>Bacillati</taxon>
        <taxon>Chloroflexota</taxon>
        <taxon>Anaerolineae</taxon>
        <taxon>Anaerolineales</taxon>
        <taxon>Anaerolineaceae</taxon>
        <taxon>Candidatus Brevifilum</taxon>
    </lineage>
</organism>
<name>A0A1Y6K1W8_9CHLR</name>
<dbReference type="AlphaFoldDB" id="A0A1Y6K1W8"/>
<evidence type="ECO:0000313" key="4">
    <source>
        <dbReference type="EMBL" id="SMX53653.1"/>
    </source>
</evidence>
<reference evidence="5" key="1">
    <citation type="submission" date="2017-05" db="EMBL/GenBank/DDBJ databases">
        <authorList>
            <person name="Kirkegaard R."/>
            <person name="Mcilroy J S."/>
        </authorList>
    </citation>
    <scope>NUCLEOTIDE SEQUENCE [LARGE SCALE GENOMIC DNA]</scope>
</reference>
<evidence type="ECO:0000256" key="2">
    <source>
        <dbReference type="HAMAP-Rule" id="MF_00973"/>
    </source>
</evidence>
<keyword evidence="1 2" id="KW-0963">Cytoplasm</keyword>
<keyword evidence="3" id="KW-1133">Transmembrane helix</keyword>
<dbReference type="InterPro" id="IPR038136">
    <property type="entry name" value="CofD-like_dom_sf"/>
</dbReference>
<dbReference type="NCBIfam" id="TIGR01826">
    <property type="entry name" value="CofD_related"/>
    <property type="match status" value="1"/>
</dbReference>